<dbReference type="AlphaFoldDB" id="A0A4V5UZR5"/>
<dbReference type="EMBL" id="SZQA01000006">
    <property type="protein sequence ID" value="TKK89533.1"/>
    <property type="molecule type" value="Genomic_DNA"/>
</dbReference>
<comment type="caution">
    <text evidence="1">The sequence shown here is derived from an EMBL/GenBank/DDBJ whole genome shotgun (WGS) entry which is preliminary data.</text>
</comment>
<organism evidence="1 2">
    <name type="scientific">Herbidospora galbida</name>
    <dbReference type="NCBI Taxonomy" id="2575442"/>
    <lineage>
        <taxon>Bacteria</taxon>
        <taxon>Bacillati</taxon>
        <taxon>Actinomycetota</taxon>
        <taxon>Actinomycetes</taxon>
        <taxon>Streptosporangiales</taxon>
        <taxon>Streptosporangiaceae</taxon>
        <taxon>Herbidospora</taxon>
    </lineage>
</organism>
<protein>
    <submittedName>
        <fullName evidence="1">Uncharacterized protein</fullName>
    </submittedName>
</protein>
<name>A0A4V5UZR5_9ACTN</name>
<reference evidence="1 2" key="1">
    <citation type="submission" date="2019-04" db="EMBL/GenBank/DDBJ databases">
        <title>Herbidospora sp. NEAU-GS14.nov., a novel actinomycete isolated from soil.</title>
        <authorList>
            <person name="Han L."/>
        </authorList>
    </citation>
    <scope>NUCLEOTIDE SEQUENCE [LARGE SCALE GENOMIC DNA]</scope>
    <source>
        <strain evidence="1 2">NEAU-GS14</strain>
    </source>
</reference>
<accession>A0A4V5UZR5</accession>
<evidence type="ECO:0000313" key="2">
    <source>
        <dbReference type="Proteomes" id="UP000308705"/>
    </source>
</evidence>
<keyword evidence="2" id="KW-1185">Reference proteome</keyword>
<dbReference type="OrthoDB" id="3538063at2"/>
<dbReference type="Proteomes" id="UP000308705">
    <property type="component" value="Unassembled WGS sequence"/>
</dbReference>
<proteinExistence type="predicted"/>
<dbReference type="RefSeq" id="WP_137246591.1">
    <property type="nucleotide sequence ID" value="NZ_SZQA01000006.1"/>
</dbReference>
<evidence type="ECO:0000313" key="1">
    <source>
        <dbReference type="EMBL" id="TKK89533.1"/>
    </source>
</evidence>
<sequence>MAEYLYIFGDEDRKKFARLIAVSWSDGELLARYEAEPRVVLGEYGITYPEGLATPPLPARPRGEFDIAEMEFAAGAENGALATISTVGCIALCHSDPR</sequence>
<gene>
    <name evidence="1" type="ORF">FDA94_09080</name>
</gene>